<dbReference type="Pfam" id="PF12625">
    <property type="entry name" value="Arabinose_bd"/>
    <property type="match status" value="1"/>
</dbReference>
<dbReference type="EMBL" id="JAUSVF010000003">
    <property type="protein sequence ID" value="MDQ0323396.1"/>
    <property type="molecule type" value="Genomic_DNA"/>
</dbReference>
<dbReference type="SUPFAM" id="SSF46689">
    <property type="entry name" value="Homeodomain-like"/>
    <property type="match status" value="1"/>
</dbReference>
<protein>
    <submittedName>
        <fullName evidence="5">AraC-like DNA-binding protein</fullName>
    </submittedName>
</protein>
<sequence length="348" mass="38943">MAEMLATAFQRLAAPPTALGLASRLALSRIKQENIDPLPLLKRTNLTQAALDERKRISIASQINFLGEASRVLNDDWLGLTLAQRFDLREIGMIYYVAAAANSFGDALRRIVRYGTVVSEAWELRIDSRGVTAHLEIFYRGFSRHTDRHQAEFVALVLLRIFRKLIGRRIVPIAATFVHHRSGNAAQIRSLFGCDVQFDALRDKLSFDAALLDLPVFDGDPYLNDLMVKLCEEAIATRTSNVSPLRALVENTVAPLLPHGEASAKNVARKIGLSERTFARRLASEGMSFGGILDDLRRELAVSYLQDGLQASQITWMLGFSQNSSFTHACRRWTGKKPSELRHIQTLR</sequence>
<proteinExistence type="predicted"/>
<dbReference type="PANTHER" id="PTHR47894">
    <property type="entry name" value="HTH-TYPE TRANSCRIPTIONAL REGULATOR GADX"/>
    <property type="match status" value="1"/>
</dbReference>
<dbReference type="SMART" id="SM00342">
    <property type="entry name" value="HTH_ARAC"/>
    <property type="match status" value="1"/>
</dbReference>
<comment type="caution">
    <text evidence="5">The sequence shown here is derived from an EMBL/GenBank/DDBJ whole genome shotgun (WGS) entry which is preliminary data.</text>
</comment>
<evidence type="ECO:0000313" key="5">
    <source>
        <dbReference type="EMBL" id="MDQ0323396.1"/>
    </source>
</evidence>
<dbReference type="PROSITE" id="PS01124">
    <property type="entry name" value="HTH_ARAC_FAMILY_2"/>
    <property type="match status" value="1"/>
</dbReference>
<dbReference type="Pfam" id="PF12833">
    <property type="entry name" value="HTH_18"/>
    <property type="match status" value="1"/>
</dbReference>
<dbReference type="RefSeq" id="WP_307235913.1">
    <property type="nucleotide sequence ID" value="NZ_JAUSVF010000003.1"/>
</dbReference>
<keyword evidence="2" id="KW-0238">DNA-binding</keyword>
<dbReference type="InterPro" id="IPR009057">
    <property type="entry name" value="Homeodomain-like_sf"/>
</dbReference>
<dbReference type="Proteomes" id="UP001230207">
    <property type="component" value="Unassembled WGS sequence"/>
</dbReference>
<name>A0ABU0BYQ0_9HYPH</name>
<keyword evidence="1" id="KW-0805">Transcription regulation</keyword>
<keyword evidence="6" id="KW-1185">Reference proteome</keyword>
<reference evidence="5 6" key="1">
    <citation type="submission" date="2023-07" db="EMBL/GenBank/DDBJ databases">
        <title>Genomic Encyclopedia of Type Strains, Phase IV (KMG-IV): sequencing the most valuable type-strain genomes for metagenomic binning, comparative biology and taxonomic classification.</title>
        <authorList>
            <person name="Goeker M."/>
        </authorList>
    </citation>
    <scope>NUCLEOTIDE SEQUENCE [LARGE SCALE GENOMIC DNA]</scope>
    <source>
        <strain evidence="5 6">DSM 1112</strain>
    </source>
</reference>
<evidence type="ECO:0000256" key="2">
    <source>
        <dbReference type="ARBA" id="ARBA00023125"/>
    </source>
</evidence>
<dbReference type="Gene3D" id="1.10.10.60">
    <property type="entry name" value="Homeodomain-like"/>
    <property type="match status" value="1"/>
</dbReference>
<evidence type="ECO:0000256" key="1">
    <source>
        <dbReference type="ARBA" id="ARBA00023015"/>
    </source>
</evidence>
<dbReference type="InterPro" id="IPR018060">
    <property type="entry name" value="HTH_AraC"/>
</dbReference>
<dbReference type="PANTHER" id="PTHR47894:SF1">
    <property type="entry name" value="HTH-TYPE TRANSCRIPTIONAL REGULATOR VQSM"/>
    <property type="match status" value="1"/>
</dbReference>
<organism evidence="5 6">
    <name type="scientific">Pararhizobium capsulatum DSM 1112</name>
    <dbReference type="NCBI Taxonomy" id="1121113"/>
    <lineage>
        <taxon>Bacteria</taxon>
        <taxon>Pseudomonadati</taxon>
        <taxon>Pseudomonadota</taxon>
        <taxon>Alphaproteobacteria</taxon>
        <taxon>Hyphomicrobiales</taxon>
        <taxon>Rhizobiaceae</taxon>
        <taxon>Rhizobium/Agrobacterium group</taxon>
        <taxon>Pararhizobium</taxon>
    </lineage>
</organism>
<evidence type="ECO:0000313" key="6">
    <source>
        <dbReference type="Proteomes" id="UP001230207"/>
    </source>
</evidence>
<feature type="domain" description="HTH araC/xylS-type" evidence="4">
    <location>
        <begin position="243"/>
        <end position="344"/>
    </location>
</feature>
<evidence type="ECO:0000256" key="3">
    <source>
        <dbReference type="ARBA" id="ARBA00023163"/>
    </source>
</evidence>
<gene>
    <name evidence="5" type="ORF">QO002_005602</name>
</gene>
<accession>A0ABU0BYQ0</accession>
<evidence type="ECO:0000259" key="4">
    <source>
        <dbReference type="PROSITE" id="PS01124"/>
    </source>
</evidence>
<keyword evidence="3" id="KW-0804">Transcription</keyword>
<dbReference type="InterPro" id="IPR032687">
    <property type="entry name" value="AraC-type_N"/>
</dbReference>